<dbReference type="Proteomes" id="UP000298061">
    <property type="component" value="Unassembled WGS sequence"/>
</dbReference>
<keyword evidence="3" id="KW-1185">Reference proteome</keyword>
<protein>
    <submittedName>
        <fullName evidence="2">Uncharacterized protein</fullName>
    </submittedName>
</protein>
<evidence type="ECO:0000313" key="2">
    <source>
        <dbReference type="EMBL" id="TFY74056.1"/>
    </source>
</evidence>
<gene>
    <name evidence="2" type="ORF">EWM64_g9956</name>
</gene>
<evidence type="ECO:0000256" key="1">
    <source>
        <dbReference type="SAM" id="MobiDB-lite"/>
    </source>
</evidence>
<reference evidence="2 3" key="1">
    <citation type="submission" date="2019-02" db="EMBL/GenBank/DDBJ databases">
        <title>Genome sequencing of the rare red list fungi Hericium alpestre (H. flagellum).</title>
        <authorList>
            <person name="Buettner E."/>
            <person name="Kellner H."/>
        </authorList>
    </citation>
    <scope>NUCLEOTIDE SEQUENCE [LARGE SCALE GENOMIC DNA]</scope>
    <source>
        <strain evidence="2 3">DSM 108284</strain>
    </source>
</reference>
<organism evidence="2 3">
    <name type="scientific">Hericium alpestre</name>
    <dbReference type="NCBI Taxonomy" id="135208"/>
    <lineage>
        <taxon>Eukaryota</taxon>
        <taxon>Fungi</taxon>
        <taxon>Dikarya</taxon>
        <taxon>Basidiomycota</taxon>
        <taxon>Agaricomycotina</taxon>
        <taxon>Agaricomycetes</taxon>
        <taxon>Russulales</taxon>
        <taxon>Hericiaceae</taxon>
        <taxon>Hericium</taxon>
    </lineage>
</organism>
<evidence type="ECO:0000313" key="3">
    <source>
        <dbReference type="Proteomes" id="UP000298061"/>
    </source>
</evidence>
<dbReference type="AlphaFoldDB" id="A0A4Y9ZH28"/>
<accession>A0A4Y9ZH28</accession>
<sequence>MDSDVCPIASSRVDPLPEVSDPVSCGLEDTQSSAEDPTPRDAVERENELFYQLGRELYLTPDVGEGLSREDLLMDALLYIRLQKAYTYASGKSDMKNARRLQAEWHARQELAMGKLIQRMKASFGRQPGIVLQTVSVTFRIQNKTHFSGPDFFDDA</sequence>
<name>A0A4Y9ZH28_9AGAM</name>
<feature type="region of interest" description="Disordered" evidence="1">
    <location>
        <begin position="1"/>
        <end position="41"/>
    </location>
</feature>
<comment type="caution">
    <text evidence="2">The sequence shown here is derived from an EMBL/GenBank/DDBJ whole genome shotgun (WGS) entry which is preliminary data.</text>
</comment>
<dbReference type="EMBL" id="SFCI01002333">
    <property type="protein sequence ID" value="TFY74056.1"/>
    <property type="molecule type" value="Genomic_DNA"/>
</dbReference>
<proteinExistence type="predicted"/>